<evidence type="ECO:0000313" key="2">
    <source>
        <dbReference type="EMBL" id="KAG2639771.1"/>
    </source>
</evidence>
<feature type="signal peptide" evidence="1">
    <location>
        <begin position="1"/>
        <end position="16"/>
    </location>
</feature>
<keyword evidence="3" id="KW-1185">Reference proteome</keyword>
<keyword evidence="1" id="KW-0732">Signal</keyword>
<protein>
    <recommendedName>
        <fullName evidence="4">Secreted protein</fullName>
    </recommendedName>
</protein>
<dbReference type="Proteomes" id="UP000823388">
    <property type="component" value="Chromosome 2K"/>
</dbReference>
<dbReference type="EMBL" id="CM029039">
    <property type="protein sequence ID" value="KAG2639771.1"/>
    <property type="molecule type" value="Genomic_DNA"/>
</dbReference>
<evidence type="ECO:0008006" key="4">
    <source>
        <dbReference type="Google" id="ProtNLM"/>
    </source>
</evidence>
<reference evidence="2" key="1">
    <citation type="submission" date="2020-05" db="EMBL/GenBank/DDBJ databases">
        <title>WGS assembly of Panicum virgatum.</title>
        <authorList>
            <person name="Lovell J.T."/>
            <person name="Jenkins J."/>
            <person name="Shu S."/>
            <person name="Juenger T.E."/>
            <person name="Schmutz J."/>
        </authorList>
    </citation>
    <scope>NUCLEOTIDE SEQUENCE</scope>
    <source>
        <strain evidence="2">AP13</strain>
    </source>
</reference>
<dbReference type="AlphaFoldDB" id="A0A8T0VSB9"/>
<comment type="caution">
    <text evidence="2">The sequence shown here is derived from an EMBL/GenBank/DDBJ whole genome shotgun (WGS) entry which is preliminary data.</text>
</comment>
<evidence type="ECO:0000313" key="3">
    <source>
        <dbReference type="Proteomes" id="UP000823388"/>
    </source>
</evidence>
<organism evidence="2 3">
    <name type="scientific">Panicum virgatum</name>
    <name type="common">Blackwell switchgrass</name>
    <dbReference type="NCBI Taxonomy" id="38727"/>
    <lineage>
        <taxon>Eukaryota</taxon>
        <taxon>Viridiplantae</taxon>
        <taxon>Streptophyta</taxon>
        <taxon>Embryophyta</taxon>
        <taxon>Tracheophyta</taxon>
        <taxon>Spermatophyta</taxon>
        <taxon>Magnoliopsida</taxon>
        <taxon>Liliopsida</taxon>
        <taxon>Poales</taxon>
        <taxon>Poaceae</taxon>
        <taxon>PACMAD clade</taxon>
        <taxon>Panicoideae</taxon>
        <taxon>Panicodae</taxon>
        <taxon>Paniceae</taxon>
        <taxon>Panicinae</taxon>
        <taxon>Panicum</taxon>
        <taxon>Panicum sect. Hiantes</taxon>
    </lineage>
</organism>
<name>A0A8T0VSB9_PANVG</name>
<evidence type="ECO:0000256" key="1">
    <source>
        <dbReference type="SAM" id="SignalP"/>
    </source>
</evidence>
<accession>A0A8T0VSB9</accession>
<gene>
    <name evidence="2" type="ORF">PVAP13_2KG044916</name>
</gene>
<proteinExistence type="predicted"/>
<feature type="chain" id="PRO_5035866957" description="Secreted protein" evidence="1">
    <location>
        <begin position="17"/>
        <end position="99"/>
    </location>
</feature>
<sequence length="99" mass="11644">MAFLMLGLSLTVLVCSRIWLYRSSKLYASQSELQNCTIERYHKPLMRKFPASLFKPQQFPNLGPRPKLHCKDRHCRCLIYSSTSAKKIQEELFSMFNLQ</sequence>